<feature type="compositionally biased region" description="Polar residues" evidence="1">
    <location>
        <begin position="174"/>
        <end position="192"/>
    </location>
</feature>
<proteinExistence type="predicted"/>
<accession>A0ABP6V5L3</accession>
<sequence>MTVFLRAVRLRGSLFLEGATFMLYPLARRFFLVDKVSTDVLTGFVVAVGRGAATTVPLLLGSPYRLGKRWGRAAARHRRERDDRAVIQSRGLYDYGARVSVRELAMGADLRRFFIERDVEMFDKVVHEAVFKGMAKFLVEHDIDTGEAAQLITQITNNKIDLRGAQGLNFGNAPGSNFGNAQGSNFRGSSAEPQKGGTP</sequence>
<name>A0ABP6V5L3_9ACTN</name>
<dbReference type="EMBL" id="BAABDQ010000001">
    <property type="protein sequence ID" value="GAA3529194.1"/>
    <property type="molecule type" value="Genomic_DNA"/>
</dbReference>
<dbReference type="RefSeq" id="WP_345558159.1">
    <property type="nucleotide sequence ID" value="NZ_BAABDQ010000001.1"/>
</dbReference>
<comment type="caution">
    <text evidence="2">The sequence shown here is derived from an EMBL/GenBank/DDBJ whole genome shotgun (WGS) entry which is preliminary data.</text>
</comment>
<dbReference type="Proteomes" id="UP001500630">
    <property type="component" value="Unassembled WGS sequence"/>
</dbReference>
<evidence type="ECO:0000313" key="2">
    <source>
        <dbReference type="EMBL" id="GAA3529194.1"/>
    </source>
</evidence>
<keyword evidence="3" id="KW-1185">Reference proteome</keyword>
<feature type="region of interest" description="Disordered" evidence="1">
    <location>
        <begin position="173"/>
        <end position="199"/>
    </location>
</feature>
<organism evidence="2 3">
    <name type="scientific">Nonomuraea rosea</name>
    <dbReference type="NCBI Taxonomy" id="638574"/>
    <lineage>
        <taxon>Bacteria</taxon>
        <taxon>Bacillati</taxon>
        <taxon>Actinomycetota</taxon>
        <taxon>Actinomycetes</taxon>
        <taxon>Streptosporangiales</taxon>
        <taxon>Streptosporangiaceae</taxon>
        <taxon>Nonomuraea</taxon>
    </lineage>
</organism>
<evidence type="ECO:0000313" key="3">
    <source>
        <dbReference type="Proteomes" id="UP001500630"/>
    </source>
</evidence>
<protein>
    <submittedName>
        <fullName evidence="2">Uncharacterized protein</fullName>
    </submittedName>
</protein>
<gene>
    <name evidence="2" type="ORF">GCM10022419_005090</name>
</gene>
<reference evidence="3" key="1">
    <citation type="journal article" date="2019" name="Int. J. Syst. Evol. Microbiol.">
        <title>The Global Catalogue of Microorganisms (GCM) 10K type strain sequencing project: providing services to taxonomists for standard genome sequencing and annotation.</title>
        <authorList>
            <consortium name="The Broad Institute Genomics Platform"/>
            <consortium name="The Broad Institute Genome Sequencing Center for Infectious Disease"/>
            <person name="Wu L."/>
            <person name="Ma J."/>
        </authorList>
    </citation>
    <scope>NUCLEOTIDE SEQUENCE [LARGE SCALE GENOMIC DNA]</scope>
    <source>
        <strain evidence="3">JCM 17326</strain>
    </source>
</reference>
<evidence type="ECO:0000256" key="1">
    <source>
        <dbReference type="SAM" id="MobiDB-lite"/>
    </source>
</evidence>